<sequence length="239" mass="27095">MPIDGAVRQTAGSELSALRHDRLQAREALERAGTLAFKPVSSAKWVDVEFTRSGLIRVRIEHDTIAGVTPEMMRWWFENLAGTTTWNGVDFTGPEVSHYHLWHHRDHIAVTPAPVATPAAKIGTDTTFTIDEQFNDYRERIHATVTTTRLDEEEFTFDIHKAGVRVGRIVHLYGPTTGGLRFYAETTIGFESGPWRAVNAVRPLFYSARTADHWIRHNIEETGRSEDVIPHMYARAMDN</sequence>
<reference evidence="2" key="1">
    <citation type="submission" date="2019-06" db="EMBL/GenBank/DDBJ databases">
        <title>Gordonia isolated from sludge of a wastewater treatment plant.</title>
        <authorList>
            <person name="Tamura T."/>
            <person name="Aoyama K."/>
            <person name="Kang Y."/>
            <person name="Saito S."/>
            <person name="Akiyama N."/>
            <person name="Yazawa K."/>
            <person name="Gonoi T."/>
            <person name="Mikami Y."/>
        </authorList>
    </citation>
    <scope>NUCLEOTIDE SEQUENCE [LARGE SCALE GENOMIC DNA]</scope>
    <source>
        <strain evidence="2">NBRC 107697</strain>
    </source>
</reference>
<evidence type="ECO:0000313" key="2">
    <source>
        <dbReference type="Proteomes" id="UP000444980"/>
    </source>
</evidence>
<evidence type="ECO:0000313" key="1">
    <source>
        <dbReference type="EMBL" id="GED97951.1"/>
    </source>
</evidence>
<organism evidence="1 2">
    <name type="scientific">Gordonia crocea</name>
    <dbReference type="NCBI Taxonomy" id="589162"/>
    <lineage>
        <taxon>Bacteria</taxon>
        <taxon>Bacillati</taxon>
        <taxon>Actinomycetota</taxon>
        <taxon>Actinomycetes</taxon>
        <taxon>Mycobacteriales</taxon>
        <taxon>Gordoniaceae</taxon>
        <taxon>Gordonia</taxon>
    </lineage>
</organism>
<evidence type="ECO:0008006" key="3">
    <source>
        <dbReference type="Google" id="ProtNLM"/>
    </source>
</evidence>
<comment type="caution">
    <text evidence="1">The sequence shown here is derived from an EMBL/GenBank/DDBJ whole genome shotgun (WGS) entry which is preliminary data.</text>
</comment>
<keyword evidence="2" id="KW-1185">Reference proteome</keyword>
<accession>A0A7I9UYQ5</accession>
<protein>
    <recommendedName>
        <fullName evidence="3">DAPG hydrolase PhiG domain-containing protein</fullName>
    </recommendedName>
</protein>
<gene>
    <name evidence="1" type="ORF">nbrc107697_19900</name>
</gene>
<name>A0A7I9UYQ5_9ACTN</name>
<dbReference type="EMBL" id="BJOU01000001">
    <property type="protein sequence ID" value="GED97951.1"/>
    <property type="molecule type" value="Genomic_DNA"/>
</dbReference>
<dbReference type="Proteomes" id="UP000444980">
    <property type="component" value="Unassembled WGS sequence"/>
</dbReference>
<dbReference type="AlphaFoldDB" id="A0A7I9UYQ5"/>
<proteinExistence type="predicted"/>